<evidence type="ECO:0000313" key="11">
    <source>
        <dbReference type="EMBL" id="THU52175.1"/>
    </source>
</evidence>
<comment type="cofactor">
    <cofactor evidence="8">
        <name>Mn(2+)</name>
        <dbReference type="ChEBI" id="CHEBI:29035"/>
    </cofactor>
    <cofactor evidence="8">
        <name>Co(2+)</name>
        <dbReference type="ChEBI" id="CHEBI:48828"/>
    </cofactor>
    <cofactor evidence="8">
        <name>Cd(2+)</name>
        <dbReference type="ChEBI" id="CHEBI:48775"/>
    </cofactor>
    <text evidence="8">Binds 1 divalent cation per subunit. The enzyme is active with manganese, cobalt or cadmium ions.</text>
</comment>
<evidence type="ECO:0000256" key="1">
    <source>
        <dbReference type="ARBA" id="ARBA00004688"/>
    </source>
</evidence>
<feature type="repeat" description="PPR" evidence="9">
    <location>
        <begin position="637"/>
        <end position="671"/>
    </location>
</feature>
<dbReference type="InterPro" id="IPR002480">
    <property type="entry name" value="DAHP_synth_2"/>
</dbReference>
<evidence type="ECO:0000256" key="7">
    <source>
        <dbReference type="ARBA" id="ARBA00047508"/>
    </source>
</evidence>
<comment type="pathway">
    <text evidence="1 10">Metabolic intermediate biosynthesis; chorismate biosynthesis; chorismate from D-erythrose 4-phosphate and phosphoenolpyruvate: step 1/7.</text>
</comment>
<dbReference type="Pfam" id="PF20431">
    <property type="entry name" value="E_motif"/>
    <property type="match status" value="1"/>
</dbReference>
<evidence type="ECO:0000256" key="8">
    <source>
        <dbReference type="PIRSR" id="PIRSR602480-1"/>
    </source>
</evidence>
<feature type="repeat" description="PPR" evidence="9">
    <location>
        <begin position="92"/>
        <end position="126"/>
    </location>
</feature>
<dbReference type="GO" id="GO:0003849">
    <property type="term" value="F:3-deoxy-7-phosphoheptulonate synthase activity"/>
    <property type="evidence" value="ECO:0007669"/>
    <property type="project" value="UniProtKB-EC"/>
</dbReference>
<dbReference type="GO" id="GO:0009073">
    <property type="term" value="P:aromatic amino acid family biosynthetic process"/>
    <property type="evidence" value="ECO:0007669"/>
    <property type="project" value="UniProtKB-KW"/>
</dbReference>
<evidence type="ECO:0000313" key="12">
    <source>
        <dbReference type="Proteomes" id="UP000317650"/>
    </source>
</evidence>
<dbReference type="PANTHER" id="PTHR47926">
    <property type="entry name" value="PENTATRICOPEPTIDE REPEAT-CONTAINING PROTEIN"/>
    <property type="match status" value="1"/>
</dbReference>
<dbReference type="NCBIfam" id="TIGR00756">
    <property type="entry name" value="PPR"/>
    <property type="match status" value="5"/>
</dbReference>
<sequence length="1165" mass="128402">MLLEKLCVPLRSGLLRPYRAFSQPPHLALHLLLSSHSPDLRSLRRHHGLLVAAGHSANPFFAAKLISLYAVFRRPDAALRVFAAAVPSNPRDTFLWNSAIKSHFSCGDFRLALSLYSQMLSSGAPPNEFTVPMAVSAASELLDLDIGSCIHGSATKFGLLPENSVGVGSSLVYMYSKCGEVGDGFRVFDEMTMRDVVAWTALIVGCIRNGESEIALACLKEMHQVADHGDERLNSRTVEAGVQACTSLGALREGKCLHGFILKAGMEDFDSLKSSLLSMYSKCECLNEAVLVFQALAERDVVSWTTMVVVHIRKGHIIEGLELLRKMQDSGVETDGVLCSCILVSFGDMGSVCGGKGFHGIMLRRNYELSPSVVNALISMYYKFEMLHLARRVFNIMGQLDAESWNSMIFGCGKMGLDIECLDLFREMLFRGFDSDLNSLVTVTSSCSRLMALFLGRSVHCHTIKVALDGDISICNTLVGMYGQCGKLHLARRIFQQTSKDVITWNALIAAYARLGYSNAALSLFYQMLLGDVRPNSTTLITMLSVCSHVAAINLGKWIHDYMKEMTLEDDVSLSTALVDMYAKCGQLGVSREVFNSMPERDIVSWNVMISGYGIHGYAREAIEVFGEMEKMGVRPNDATFLAILSACSHAGMVNEGKELFDKMKIYSISPTLKHYACMVDLLGRSGLLSEAEAIVLKMPVKPDGGIWGALLGACKIHDDVAMGERVARKAFESEPENDGYYILMSNIYSHAGRWKEVEMLRKMMKHRGQSPLKMALASGASLLPHAQSLSPSSATAAQHCLPSLLRSPRWRPSHRPISAVHAAEPAKNPVKAKESPLVATRPGKWAVDSWTSKTALQLPEYPDKEELESVLQTIESFPPIVFAGEARHLEERLADAAVGKAFLLQGGDCAESFKEFNANNIRDTFRVLLQMGAVLMFGGQMPVIRVGRMAGQFAKPRSEPFEEKNGVKLPSYRGDNINGDAFEEKSRMPDPQRMIRAYCQSAATLNLLRAFATGGYAAMQRVTQWNLDFTEHSEQGDRQVLAVCGPRDAVGRDFLPNCTLLNYLMVHDAEVRAFFDVHEQEGSHPGGVHLEMTGQNVTECIGGSRTVTFDDLGSRYHTHCDPRLNASQSLELAFIIAERLRKRRIASRPLKLQNQPSTLPSLGL</sequence>
<dbReference type="FunFam" id="1.25.40.10:FF:001216">
    <property type="entry name" value="Pentatricopeptide repeat-containing protein mitochondrial"/>
    <property type="match status" value="1"/>
</dbReference>
<feature type="repeat" description="PPR" evidence="9">
    <location>
        <begin position="501"/>
        <end position="535"/>
    </location>
</feature>
<dbReference type="GO" id="GO:0009451">
    <property type="term" value="P:RNA modification"/>
    <property type="evidence" value="ECO:0007669"/>
    <property type="project" value="InterPro"/>
</dbReference>
<comment type="caution">
    <text evidence="11">The sequence shown here is derived from an EMBL/GenBank/DDBJ whole genome shotgun (WGS) entry which is preliminary data.</text>
</comment>
<dbReference type="GO" id="GO:0003723">
    <property type="term" value="F:RNA binding"/>
    <property type="evidence" value="ECO:0007669"/>
    <property type="project" value="InterPro"/>
</dbReference>
<dbReference type="Gene3D" id="3.20.20.70">
    <property type="entry name" value="Aldolase class I"/>
    <property type="match status" value="2"/>
</dbReference>
<dbReference type="STRING" id="52838.A0A4S8ITY6"/>
<keyword evidence="10" id="KW-0150">Chloroplast</keyword>
<feature type="binding site" evidence="8">
    <location>
        <position position="910"/>
    </location>
    <ligand>
        <name>Mn(2+)</name>
        <dbReference type="ChEBI" id="CHEBI:29035"/>
    </ligand>
</feature>
<dbReference type="FunFam" id="1.25.40.10:FF:000090">
    <property type="entry name" value="Pentatricopeptide repeat-containing protein, chloroplastic"/>
    <property type="match status" value="1"/>
</dbReference>
<evidence type="ECO:0000256" key="4">
    <source>
        <dbReference type="ARBA" id="ARBA00022679"/>
    </source>
</evidence>
<dbReference type="GO" id="GO:0009423">
    <property type="term" value="P:chorismate biosynthetic process"/>
    <property type="evidence" value="ECO:0007669"/>
    <property type="project" value="UniProtKB-UniPathway"/>
</dbReference>
<dbReference type="InterPro" id="IPR046960">
    <property type="entry name" value="PPR_At4g14850-like_plant"/>
</dbReference>
<feature type="repeat" description="PPR" evidence="9">
    <location>
        <begin position="602"/>
        <end position="636"/>
    </location>
</feature>
<feature type="repeat" description="PPR" evidence="9">
    <location>
        <begin position="300"/>
        <end position="334"/>
    </location>
</feature>
<keyword evidence="6 10" id="KW-0057">Aromatic amino acid biosynthesis</keyword>
<keyword evidence="3 10" id="KW-0028">Amino-acid biosynthesis</keyword>
<comment type="similarity">
    <text evidence="2 10">Belongs to the class-II DAHP synthase family.</text>
</comment>
<dbReference type="InterPro" id="IPR011990">
    <property type="entry name" value="TPR-like_helical_dom_sf"/>
</dbReference>
<dbReference type="UniPathway" id="UPA00053">
    <property type="reaction ID" value="UER00084"/>
</dbReference>
<keyword evidence="8" id="KW-0170">Cobalt</keyword>
<gene>
    <name evidence="11" type="ORF">C4D60_Mb10t01210</name>
</gene>
<dbReference type="PROSITE" id="PS51375">
    <property type="entry name" value="PPR"/>
    <property type="match status" value="6"/>
</dbReference>
<keyword evidence="12" id="KW-1185">Reference proteome</keyword>
<keyword evidence="8" id="KW-0464">Manganese</keyword>
<protein>
    <recommendedName>
        <fullName evidence="10">Phospho-2-dehydro-3-deoxyheptonate aldolase</fullName>
        <ecNumber evidence="10">2.5.1.54</ecNumber>
    </recommendedName>
</protein>
<dbReference type="EMBL" id="PYDT01000008">
    <property type="protein sequence ID" value="THU52175.1"/>
    <property type="molecule type" value="Genomic_DNA"/>
</dbReference>
<evidence type="ECO:0000256" key="6">
    <source>
        <dbReference type="ARBA" id="ARBA00023141"/>
    </source>
</evidence>
<keyword evidence="4 10" id="KW-0808">Transferase</keyword>
<dbReference type="Pfam" id="PF01535">
    <property type="entry name" value="PPR"/>
    <property type="match status" value="8"/>
</dbReference>
<evidence type="ECO:0000256" key="2">
    <source>
        <dbReference type="ARBA" id="ARBA00008911"/>
    </source>
</evidence>
<reference evidence="11 12" key="1">
    <citation type="journal article" date="2019" name="Nat. Plants">
        <title>Genome sequencing of Musa balbisiana reveals subgenome evolution and function divergence in polyploid bananas.</title>
        <authorList>
            <person name="Yao X."/>
        </authorList>
    </citation>
    <scope>NUCLEOTIDE SEQUENCE [LARGE SCALE GENOMIC DNA]</scope>
    <source>
        <strain evidence="12">cv. DH-PKW</strain>
        <tissue evidence="11">Leaves</tissue>
    </source>
</reference>
<keyword evidence="10" id="KW-0809">Transit peptide</keyword>
<name>A0A4S8ITY6_MUSBA</name>
<comment type="subcellular location">
    <subcellularLocation>
        <location evidence="10">Plastid</location>
        <location evidence="10">Chloroplast</location>
    </subcellularLocation>
</comment>
<dbReference type="SUPFAM" id="SSF51569">
    <property type="entry name" value="Aldolase"/>
    <property type="match status" value="2"/>
</dbReference>
<keyword evidence="10" id="KW-0934">Plastid</keyword>
<evidence type="ECO:0000256" key="9">
    <source>
        <dbReference type="PROSITE-ProRule" id="PRU00708"/>
    </source>
</evidence>
<dbReference type="GO" id="GO:0009507">
    <property type="term" value="C:chloroplast"/>
    <property type="evidence" value="ECO:0007669"/>
    <property type="project" value="UniProtKB-SubCell"/>
</dbReference>
<dbReference type="EC" id="2.5.1.54" evidence="10"/>
<proteinExistence type="inferred from homology"/>
<dbReference type="PANTHER" id="PTHR47926:SF397">
    <property type="entry name" value="(WILD MALAYSIAN BANANA) HYPOTHETICAL PROTEIN"/>
    <property type="match status" value="1"/>
</dbReference>
<feature type="repeat" description="PPR" evidence="9">
    <location>
        <begin position="401"/>
        <end position="435"/>
    </location>
</feature>
<dbReference type="InterPro" id="IPR002885">
    <property type="entry name" value="PPR_rpt"/>
</dbReference>
<organism evidence="11 12">
    <name type="scientific">Musa balbisiana</name>
    <name type="common">Banana</name>
    <dbReference type="NCBI Taxonomy" id="52838"/>
    <lineage>
        <taxon>Eukaryota</taxon>
        <taxon>Viridiplantae</taxon>
        <taxon>Streptophyta</taxon>
        <taxon>Embryophyta</taxon>
        <taxon>Tracheophyta</taxon>
        <taxon>Spermatophyta</taxon>
        <taxon>Magnoliopsida</taxon>
        <taxon>Liliopsida</taxon>
        <taxon>Zingiberales</taxon>
        <taxon>Musaceae</taxon>
        <taxon>Musa</taxon>
    </lineage>
</organism>
<dbReference type="InterPro" id="IPR046848">
    <property type="entry name" value="E_motif"/>
</dbReference>
<comment type="catalytic activity">
    <reaction evidence="7 10">
        <text>D-erythrose 4-phosphate + phosphoenolpyruvate + H2O = 7-phospho-2-dehydro-3-deoxy-D-arabino-heptonate + phosphate</text>
        <dbReference type="Rhea" id="RHEA:14717"/>
        <dbReference type="ChEBI" id="CHEBI:15377"/>
        <dbReference type="ChEBI" id="CHEBI:16897"/>
        <dbReference type="ChEBI" id="CHEBI:43474"/>
        <dbReference type="ChEBI" id="CHEBI:58394"/>
        <dbReference type="ChEBI" id="CHEBI:58702"/>
        <dbReference type="EC" id="2.5.1.54"/>
    </reaction>
</comment>
<dbReference type="FunFam" id="1.25.40.10:FF:000883">
    <property type="entry name" value="Pentatricopeptide repeat-containing protein"/>
    <property type="match status" value="1"/>
</dbReference>
<keyword evidence="5" id="KW-0677">Repeat</keyword>
<evidence type="ECO:0000256" key="10">
    <source>
        <dbReference type="RuleBase" id="RU363071"/>
    </source>
</evidence>
<dbReference type="Gene3D" id="1.25.40.10">
    <property type="entry name" value="Tetratricopeptide repeat domain"/>
    <property type="match status" value="7"/>
</dbReference>
<evidence type="ECO:0000256" key="5">
    <source>
        <dbReference type="ARBA" id="ARBA00022737"/>
    </source>
</evidence>
<dbReference type="Proteomes" id="UP000317650">
    <property type="component" value="Chromosome 10"/>
</dbReference>
<dbReference type="Pfam" id="PF13041">
    <property type="entry name" value="PPR_2"/>
    <property type="match status" value="2"/>
</dbReference>
<evidence type="ECO:0000256" key="3">
    <source>
        <dbReference type="ARBA" id="ARBA00022605"/>
    </source>
</evidence>
<keyword evidence="8" id="KW-0104">Cadmium</keyword>
<dbReference type="Pfam" id="PF01474">
    <property type="entry name" value="DAHP_synth_2"/>
    <property type="match status" value="2"/>
</dbReference>
<dbReference type="InterPro" id="IPR013785">
    <property type="entry name" value="Aldolase_TIM"/>
</dbReference>
<feature type="binding site" evidence="8">
    <location>
        <position position="949"/>
    </location>
    <ligand>
        <name>phosphoenolpyruvate</name>
        <dbReference type="ChEBI" id="CHEBI:58702"/>
    </ligand>
</feature>
<dbReference type="GO" id="GO:0008652">
    <property type="term" value="P:amino acid biosynthetic process"/>
    <property type="evidence" value="ECO:0007669"/>
    <property type="project" value="UniProtKB-KW"/>
</dbReference>
<dbReference type="AlphaFoldDB" id="A0A4S8ITY6"/>
<accession>A0A4S8ITY6</accession>